<evidence type="ECO:0000313" key="2">
    <source>
        <dbReference type="EMBL" id="MEA5390669.1"/>
    </source>
</evidence>
<reference evidence="2 3" key="1">
    <citation type="submission" date="2023-12" db="EMBL/GenBank/DDBJ databases">
        <title>Baltic Sea Cyanobacteria.</title>
        <authorList>
            <person name="Delbaje E."/>
            <person name="Fewer D.P."/>
            <person name="Shishido T.K."/>
        </authorList>
    </citation>
    <scope>NUCLEOTIDE SEQUENCE [LARGE SCALE GENOMIC DNA]</scope>
    <source>
        <strain evidence="2 3">UHCC 0139</strain>
    </source>
</reference>
<keyword evidence="1" id="KW-0732">Signal</keyword>
<dbReference type="Gene3D" id="1.10.530.10">
    <property type="match status" value="1"/>
</dbReference>
<dbReference type="GO" id="GO:0016787">
    <property type="term" value="F:hydrolase activity"/>
    <property type="evidence" value="ECO:0007669"/>
    <property type="project" value="UniProtKB-KW"/>
</dbReference>
<name>A0ABU5RSG0_9CYAN</name>
<feature type="signal peptide" evidence="1">
    <location>
        <begin position="1"/>
        <end position="18"/>
    </location>
</feature>
<dbReference type="Proteomes" id="UP001304461">
    <property type="component" value="Unassembled WGS sequence"/>
</dbReference>
<dbReference type="CDD" id="cd00736">
    <property type="entry name" value="lambda_lys-like"/>
    <property type="match status" value="1"/>
</dbReference>
<proteinExistence type="predicted"/>
<comment type="caution">
    <text evidence="2">The sequence shown here is derived from an EMBL/GenBank/DDBJ whole genome shotgun (WGS) entry which is preliminary data.</text>
</comment>
<organism evidence="2 3">
    <name type="scientific">Cyanobium gracile UHCC 0139</name>
    <dbReference type="NCBI Taxonomy" id="3110308"/>
    <lineage>
        <taxon>Bacteria</taxon>
        <taxon>Bacillati</taxon>
        <taxon>Cyanobacteriota</taxon>
        <taxon>Cyanophyceae</taxon>
        <taxon>Synechococcales</taxon>
        <taxon>Prochlorococcaceae</taxon>
        <taxon>Cyanobium</taxon>
    </lineage>
</organism>
<evidence type="ECO:0000256" key="1">
    <source>
        <dbReference type="SAM" id="SignalP"/>
    </source>
</evidence>
<dbReference type="InterPro" id="IPR023346">
    <property type="entry name" value="Lysozyme-like_dom_sf"/>
</dbReference>
<dbReference type="SUPFAM" id="SSF53955">
    <property type="entry name" value="Lysozyme-like"/>
    <property type="match status" value="1"/>
</dbReference>
<keyword evidence="3" id="KW-1185">Reference proteome</keyword>
<gene>
    <name evidence="2" type="ORF">VB738_05265</name>
</gene>
<protein>
    <submittedName>
        <fullName evidence="2">Glycoside hydrolase family 104 protein</fullName>
    </submittedName>
</protein>
<dbReference type="RefSeq" id="WP_323304745.1">
    <property type="nucleotide sequence ID" value="NZ_JAYGHX010000002.1"/>
</dbReference>
<sequence>MLLALAGLGLSLAAPVRAAEGSQTLGGASIAAPGSTRVAMLTPLPAAPRVFAITPERRALLNTIRYAEGTWANGHEVGYRILFGGSLFHSLDRHPNRVMRTARYASAAAGAYQFMPFTWDMVTRALGIPDFGPESQDQAALFLVQRRGALHLADRGELTPDLASRLAPEWASFPTLAGRSFYGQPVKRLNDLRRFYEHNLAQLRREAAAVWEDVAIRQVPPACNDASLSCQLERVSAPAVSAP</sequence>
<evidence type="ECO:0000313" key="3">
    <source>
        <dbReference type="Proteomes" id="UP001304461"/>
    </source>
</evidence>
<feature type="chain" id="PRO_5047495348" evidence="1">
    <location>
        <begin position="19"/>
        <end position="243"/>
    </location>
</feature>
<dbReference type="EMBL" id="JAYGHX010000002">
    <property type="protein sequence ID" value="MEA5390669.1"/>
    <property type="molecule type" value="Genomic_DNA"/>
</dbReference>
<keyword evidence="2" id="KW-0378">Hydrolase</keyword>
<accession>A0ABU5RSG0</accession>